<evidence type="ECO:0000256" key="1">
    <source>
        <dbReference type="ARBA" id="ARBA00038248"/>
    </source>
</evidence>
<dbReference type="Pfam" id="PF05168">
    <property type="entry name" value="HEPN"/>
    <property type="match status" value="1"/>
</dbReference>
<dbReference type="Proteomes" id="UP000772181">
    <property type="component" value="Unassembled WGS sequence"/>
</dbReference>
<evidence type="ECO:0000313" key="4">
    <source>
        <dbReference type="Proteomes" id="UP000772181"/>
    </source>
</evidence>
<dbReference type="InterPro" id="IPR052226">
    <property type="entry name" value="UPF0332_toxin"/>
</dbReference>
<evidence type="ECO:0000313" key="3">
    <source>
        <dbReference type="EMBL" id="MBI4594749.1"/>
    </source>
</evidence>
<name>A0A933LPK8_UNCTE</name>
<comment type="similarity">
    <text evidence="1">Belongs to the UPF0332 family.</text>
</comment>
<dbReference type="PANTHER" id="PTHR36565">
    <property type="entry name" value="UPF0332 PROTEIN TM_1000"/>
    <property type="match status" value="1"/>
</dbReference>
<protein>
    <submittedName>
        <fullName evidence="3">HEPN domain-containing protein</fullName>
    </submittedName>
</protein>
<dbReference type="AlphaFoldDB" id="A0A933LPK8"/>
<accession>A0A933LPK8</accession>
<dbReference type="Gene3D" id="1.20.120.330">
    <property type="entry name" value="Nucleotidyltransferases domain 2"/>
    <property type="match status" value="1"/>
</dbReference>
<organism evidence="3 4">
    <name type="scientific">Tectimicrobiota bacterium</name>
    <dbReference type="NCBI Taxonomy" id="2528274"/>
    <lineage>
        <taxon>Bacteria</taxon>
        <taxon>Pseudomonadati</taxon>
        <taxon>Nitrospinota/Tectimicrobiota group</taxon>
        <taxon>Candidatus Tectimicrobiota</taxon>
    </lineage>
</organism>
<reference evidence="3" key="1">
    <citation type="submission" date="2020-07" db="EMBL/GenBank/DDBJ databases">
        <title>Huge and variable diversity of episymbiotic CPR bacteria and DPANN archaea in groundwater ecosystems.</title>
        <authorList>
            <person name="He C.Y."/>
            <person name="Keren R."/>
            <person name="Whittaker M."/>
            <person name="Farag I.F."/>
            <person name="Doudna J."/>
            <person name="Cate J.H.D."/>
            <person name="Banfield J.F."/>
        </authorList>
    </citation>
    <scope>NUCLEOTIDE SEQUENCE</scope>
    <source>
        <strain evidence="3">NC_groundwater_1482_Ag_S-0.65um_47_24</strain>
    </source>
</reference>
<gene>
    <name evidence="3" type="ORF">HY730_00035</name>
</gene>
<feature type="domain" description="HEPN" evidence="2">
    <location>
        <begin position="11"/>
        <end position="127"/>
    </location>
</feature>
<dbReference type="InterPro" id="IPR007842">
    <property type="entry name" value="HEPN_dom"/>
</dbReference>
<sequence length="138" mass="15961">MRKDEIATLIRYRLDQAQIALEDAKYLLDGKRSFQSIINRSYYAMFYAALALLQKIGKIPSKHTGVISIFDTEFALKGVLPKELSKHFHKAFELRQISDYKVTETSSYEKAEEIYTKASSFVKTVKDYLLPLENVLEQ</sequence>
<dbReference type="EMBL" id="JACQWF010000002">
    <property type="protein sequence ID" value="MBI4594749.1"/>
    <property type="molecule type" value="Genomic_DNA"/>
</dbReference>
<proteinExistence type="inferred from homology"/>
<comment type="caution">
    <text evidence="3">The sequence shown here is derived from an EMBL/GenBank/DDBJ whole genome shotgun (WGS) entry which is preliminary data.</text>
</comment>
<dbReference type="PANTHER" id="PTHR36565:SF1">
    <property type="entry name" value="UPF0332 PROTEIN TM_1000"/>
    <property type="match status" value="1"/>
</dbReference>
<evidence type="ECO:0000259" key="2">
    <source>
        <dbReference type="Pfam" id="PF05168"/>
    </source>
</evidence>